<protein>
    <submittedName>
        <fullName evidence="3">Uncharacterized protein</fullName>
    </submittedName>
</protein>
<comment type="caution">
    <text evidence="3">The sequence shown here is derived from an EMBL/GenBank/DDBJ whole genome shotgun (WGS) entry which is preliminary data.</text>
</comment>
<proteinExistence type="predicted"/>
<accession>A0A5B1LMX2</accession>
<dbReference type="EMBL" id="VUJV01000001">
    <property type="protein sequence ID" value="KAA1420979.1"/>
    <property type="molecule type" value="Genomic_DNA"/>
</dbReference>
<dbReference type="RefSeq" id="WP_149726439.1">
    <property type="nucleotide sequence ID" value="NZ_VUJV01000001.1"/>
</dbReference>
<feature type="transmembrane region" description="Helical" evidence="2">
    <location>
        <begin position="41"/>
        <end position="61"/>
    </location>
</feature>
<organism evidence="3 4">
    <name type="scientific">Nocardioides humilatus</name>
    <dbReference type="NCBI Taxonomy" id="2607660"/>
    <lineage>
        <taxon>Bacteria</taxon>
        <taxon>Bacillati</taxon>
        <taxon>Actinomycetota</taxon>
        <taxon>Actinomycetes</taxon>
        <taxon>Propionibacteriales</taxon>
        <taxon>Nocardioidaceae</taxon>
        <taxon>Nocardioides</taxon>
    </lineage>
</organism>
<dbReference type="InterPro" id="IPR011044">
    <property type="entry name" value="Quino_amine_DH_bsu"/>
</dbReference>
<keyword evidence="2" id="KW-0812">Transmembrane</keyword>
<gene>
    <name evidence="3" type="ORF">F0U44_01165</name>
</gene>
<keyword evidence="2" id="KW-1133">Transmembrane helix</keyword>
<keyword evidence="2" id="KW-0472">Membrane</keyword>
<dbReference type="AlphaFoldDB" id="A0A5B1LMX2"/>
<name>A0A5B1LMX2_9ACTN</name>
<evidence type="ECO:0000256" key="2">
    <source>
        <dbReference type="SAM" id="Phobius"/>
    </source>
</evidence>
<keyword evidence="4" id="KW-1185">Reference proteome</keyword>
<evidence type="ECO:0000313" key="4">
    <source>
        <dbReference type="Proteomes" id="UP000325003"/>
    </source>
</evidence>
<dbReference type="SUPFAM" id="SSF50969">
    <property type="entry name" value="YVTN repeat-like/Quinoprotein amine dehydrogenase"/>
    <property type="match status" value="1"/>
</dbReference>
<evidence type="ECO:0000256" key="1">
    <source>
        <dbReference type="SAM" id="MobiDB-lite"/>
    </source>
</evidence>
<reference evidence="3 4" key="1">
    <citation type="submission" date="2019-09" db="EMBL/GenBank/DDBJ databases">
        <title>Nocardioides panacisoli sp. nov., isolated from the soil of a ginseng field.</title>
        <authorList>
            <person name="Cho C."/>
        </authorList>
    </citation>
    <scope>NUCLEOTIDE SEQUENCE [LARGE SCALE GENOMIC DNA]</scope>
    <source>
        <strain evidence="3 4">BN130099</strain>
    </source>
</reference>
<reference evidence="3 4" key="2">
    <citation type="submission" date="2019-09" db="EMBL/GenBank/DDBJ databases">
        <authorList>
            <person name="Jin C."/>
        </authorList>
    </citation>
    <scope>NUCLEOTIDE SEQUENCE [LARGE SCALE GENOMIC DNA]</scope>
    <source>
        <strain evidence="3 4">BN130099</strain>
    </source>
</reference>
<evidence type="ECO:0000313" key="3">
    <source>
        <dbReference type="EMBL" id="KAA1420979.1"/>
    </source>
</evidence>
<dbReference type="Proteomes" id="UP000325003">
    <property type="component" value="Unassembled WGS sequence"/>
</dbReference>
<feature type="region of interest" description="Disordered" evidence="1">
    <location>
        <begin position="65"/>
        <end position="85"/>
    </location>
</feature>
<sequence>MNDDFDVLTRLLDYHDHIAAPTVPVGDDVRRGRRRQARRRTMATGGVALAVAAVVVTASLVTGGQPDAAPEPAPQPSEKHSKKDTAIDPVPAVIPAGPSGVLGARQVGRYRMEVGGRVLPGRWELDSVRHDVWTAAYFDDVGYMSPALWWGRGTTTHEVPGTRGGVAISEDGHWIAWVRASEGGYDGVPAFPRVLEVVDTTSGEVRWSRDAATVAPEIAALAVTNDGNVVFGHCLEPTFDIGGTPQCDAARIDVWAPRTGRIETVPAAVSEGHGPPGTVTALDPLIQVDGMPHNGLLVREAEGDRPQYVRVDKDGEVEVVATLPRNTVAITADERFALLEDQCADSFVVCGFSALPLDGGQPGPVEAPSKLIHIATDYDLPAYPYVVEHGNLVVIRDLGDDRGSYPPVLRCSLAEARCIRIEG</sequence>